<dbReference type="EMBL" id="MLYV02001036">
    <property type="protein sequence ID" value="PSR73999.1"/>
    <property type="molecule type" value="Genomic_DNA"/>
</dbReference>
<feature type="compositionally biased region" description="Polar residues" evidence="2">
    <location>
        <begin position="42"/>
        <end position="60"/>
    </location>
</feature>
<feature type="domain" description="Rho-GAP" evidence="3">
    <location>
        <begin position="289"/>
        <end position="558"/>
    </location>
</feature>
<feature type="compositionally biased region" description="Basic and acidic residues" evidence="2">
    <location>
        <begin position="578"/>
        <end position="587"/>
    </location>
</feature>
<dbReference type="Proteomes" id="UP000186601">
    <property type="component" value="Unassembled WGS sequence"/>
</dbReference>
<feature type="compositionally biased region" description="Acidic residues" evidence="2">
    <location>
        <begin position="425"/>
        <end position="440"/>
    </location>
</feature>
<evidence type="ECO:0000313" key="5">
    <source>
        <dbReference type="Proteomes" id="UP000186601"/>
    </source>
</evidence>
<comment type="caution">
    <text evidence="4">The sequence shown here is derived from an EMBL/GenBank/DDBJ whole genome shotgun (WGS) entry which is preliminary data.</text>
</comment>
<sequence length="830" mass="92130">MPLFKRKLSHEEGDPANEGSPNRWWGELHDSANPVSAPYCQSKGSPTRSILRNGSTSGQGFTDARRATISVIPSSPLHTPKERRGTFASLPSPSVLSSCPSPSIHVAKTAGGLRASSSLSQLRSRAPAPRNLNVDTDRLDRACGQGPISASTSASSLSALADAHASPEKSPGPRTSEVVHRPSRSAPHFPFLPTQQALKTLSRILQTKTVNFRLGDYIEQDELLSGRMWEDEEETLVDCVRDRLDDEDGEDGVWRLDRRERRRKSQAERERRNKEGNVFGTHLQDLPTIAMSRILVGGFTHIVPMVVDACVEEIYRTGVYQRDLFHTLPNRERLLQLVSTFDNGSPPRRPSGPPDASTSKGTLYAIPPSMEKELTPNVCALLVTYLSALPDTIIHRSLSDALWAWCVSPSLIRQQERSRRRGDDDASESEQEASDEEDENAPSFNTRLRLMELERENLPPFKIQILIAQHVLLLLPPRHFSLLIHLMTFFATLQLCPENGVGLEDIGRIFGPTIVGGKVRKRNKRDDEKDIERTVRGGKDEKEKKIMVWLVSHWERIAQAYEMEDPEMVRRRSQVGSMRREASRSSERGWSAGRAVDKKRPSSDEDSRDERRPSTVESLTSGTTASTSDFSEDDVPVISPSQFRSALGSETKEGDHRLDAMTGDEDRSQPVNEDLPAYDSHASSKYRGSSRDFTLPDIGTDPSTGELSSSVRQFFLENDETGGHPTDLGEPNLAHHSGKANSTPSVIPHDRSHTSADITRGLSASIPAPRRTSRLAEDARLATQFVLQRENAELRRQLDKALSERDEARGLMATMRSILDATSKQGSCSG</sequence>
<dbReference type="PROSITE" id="PS50238">
    <property type="entry name" value="RHOGAP"/>
    <property type="match status" value="1"/>
</dbReference>
<protein>
    <recommendedName>
        <fullName evidence="3">Rho-GAP domain-containing protein</fullName>
    </recommendedName>
</protein>
<feature type="region of interest" description="Disordered" evidence="2">
    <location>
        <begin position="416"/>
        <end position="443"/>
    </location>
</feature>
<dbReference type="GO" id="GO:0007165">
    <property type="term" value="P:signal transduction"/>
    <property type="evidence" value="ECO:0007669"/>
    <property type="project" value="InterPro"/>
</dbReference>
<feature type="coiled-coil region" evidence="1">
    <location>
        <begin position="784"/>
        <end position="811"/>
    </location>
</feature>
<proteinExistence type="predicted"/>
<feature type="compositionally biased region" description="Polar residues" evidence="2">
    <location>
        <begin position="615"/>
        <end position="629"/>
    </location>
</feature>
<feature type="compositionally biased region" description="Low complexity" evidence="2">
    <location>
        <begin position="149"/>
        <end position="164"/>
    </location>
</feature>
<evidence type="ECO:0000313" key="4">
    <source>
        <dbReference type="EMBL" id="PSR73999.1"/>
    </source>
</evidence>
<name>A0A2R6NPH2_9APHY</name>
<feature type="compositionally biased region" description="Low complexity" evidence="2">
    <location>
        <begin position="117"/>
        <end position="126"/>
    </location>
</feature>
<dbReference type="OrthoDB" id="79452at2759"/>
<gene>
    <name evidence="4" type="ORF">PHLCEN_2v10183</name>
</gene>
<dbReference type="AlphaFoldDB" id="A0A2R6NPH2"/>
<evidence type="ECO:0000256" key="1">
    <source>
        <dbReference type="SAM" id="Coils"/>
    </source>
</evidence>
<feature type="region of interest" description="Disordered" evidence="2">
    <location>
        <begin position="1"/>
        <end position="94"/>
    </location>
</feature>
<keyword evidence="5" id="KW-1185">Reference proteome</keyword>
<dbReference type="Gene3D" id="1.10.555.10">
    <property type="entry name" value="Rho GTPase activation protein"/>
    <property type="match status" value="1"/>
</dbReference>
<dbReference type="SMART" id="SM00324">
    <property type="entry name" value="RhoGAP"/>
    <property type="match status" value="1"/>
</dbReference>
<evidence type="ECO:0000259" key="3">
    <source>
        <dbReference type="PROSITE" id="PS50238"/>
    </source>
</evidence>
<reference evidence="4 5" key="1">
    <citation type="submission" date="2018-02" db="EMBL/GenBank/DDBJ databases">
        <title>Genome sequence of the basidiomycete white-rot fungus Phlebia centrifuga.</title>
        <authorList>
            <person name="Granchi Z."/>
            <person name="Peng M."/>
            <person name="de Vries R.P."/>
            <person name="Hilden K."/>
            <person name="Makela M.R."/>
            <person name="Grigoriev I."/>
            <person name="Riley R."/>
        </authorList>
    </citation>
    <scope>NUCLEOTIDE SEQUENCE [LARGE SCALE GENOMIC DNA]</scope>
    <source>
        <strain evidence="4 5">FBCC195</strain>
    </source>
</reference>
<accession>A0A2R6NPH2</accession>
<dbReference type="STRING" id="98765.A0A2R6NPH2"/>
<feature type="region of interest" description="Disordered" evidence="2">
    <location>
        <begin position="117"/>
        <end position="190"/>
    </location>
</feature>
<feature type="region of interest" description="Disordered" evidence="2">
    <location>
        <begin position="567"/>
        <end position="707"/>
    </location>
</feature>
<feature type="compositionally biased region" description="Basic and acidic residues" evidence="2">
    <location>
        <begin position="650"/>
        <end position="668"/>
    </location>
</feature>
<dbReference type="InterPro" id="IPR008936">
    <property type="entry name" value="Rho_GTPase_activation_prot"/>
</dbReference>
<feature type="region of interest" description="Disordered" evidence="2">
    <location>
        <begin position="735"/>
        <end position="755"/>
    </location>
</feature>
<dbReference type="InterPro" id="IPR000198">
    <property type="entry name" value="RhoGAP_dom"/>
</dbReference>
<evidence type="ECO:0000256" key="2">
    <source>
        <dbReference type="SAM" id="MobiDB-lite"/>
    </source>
</evidence>
<organism evidence="4 5">
    <name type="scientific">Hermanssonia centrifuga</name>
    <dbReference type="NCBI Taxonomy" id="98765"/>
    <lineage>
        <taxon>Eukaryota</taxon>
        <taxon>Fungi</taxon>
        <taxon>Dikarya</taxon>
        <taxon>Basidiomycota</taxon>
        <taxon>Agaricomycotina</taxon>
        <taxon>Agaricomycetes</taxon>
        <taxon>Polyporales</taxon>
        <taxon>Meruliaceae</taxon>
        <taxon>Hermanssonia</taxon>
    </lineage>
</organism>
<feature type="compositionally biased region" description="Basic and acidic residues" evidence="2">
    <location>
        <begin position="595"/>
        <end position="614"/>
    </location>
</feature>
<keyword evidence="1" id="KW-0175">Coiled coil</keyword>
<feature type="region of interest" description="Disordered" evidence="2">
    <location>
        <begin position="340"/>
        <end position="363"/>
    </location>
</feature>
<dbReference type="SUPFAM" id="SSF48350">
    <property type="entry name" value="GTPase activation domain, GAP"/>
    <property type="match status" value="1"/>
</dbReference>